<evidence type="ECO:0000313" key="5">
    <source>
        <dbReference type="Proteomes" id="UP001597441"/>
    </source>
</evidence>
<protein>
    <submittedName>
        <fullName evidence="4">Aminotransferase class I/II-fold pyridoxal phosphate-dependent enzyme</fullName>
    </submittedName>
</protein>
<dbReference type="GO" id="GO:0008483">
    <property type="term" value="F:transaminase activity"/>
    <property type="evidence" value="ECO:0007669"/>
    <property type="project" value="UniProtKB-KW"/>
</dbReference>
<comment type="caution">
    <text evidence="4">The sequence shown here is derived from an EMBL/GenBank/DDBJ whole genome shotgun (WGS) entry which is preliminary data.</text>
</comment>
<dbReference type="InterPro" id="IPR004839">
    <property type="entry name" value="Aminotransferase_I/II_large"/>
</dbReference>
<evidence type="ECO:0000256" key="2">
    <source>
        <dbReference type="ARBA" id="ARBA00022679"/>
    </source>
</evidence>
<evidence type="ECO:0000313" key="4">
    <source>
        <dbReference type="EMBL" id="MFD2535634.1"/>
    </source>
</evidence>
<dbReference type="InterPro" id="IPR015422">
    <property type="entry name" value="PyrdxlP-dep_Trfase_small"/>
</dbReference>
<organism evidence="4 5">
    <name type="scientific">Gelatiniphilus marinus</name>
    <dbReference type="NCBI Taxonomy" id="1759464"/>
    <lineage>
        <taxon>Bacteria</taxon>
        <taxon>Pseudomonadati</taxon>
        <taxon>Bacteroidota</taxon>
        <taxon>Flavobacteriia</taxon>
        <taxon>Flavobacteriales</taxon>
        <taxon>Flavobacteriaceae</taxon>
        <taxon>Gelatiniphilus</taxon>
    </lineage>
</organism>
<dbReference type="Pfam" id="PF00155">
    <property type="entry name" value="Aminotran_1_2"/>
    <property type="match status" value="1"/>
</dbReference>
<evidence type="ECO:0000259" key="3">
    <source>
        <dbReference type="Pfam" id="PF00155"/>
    </source>
</evidence>
<dbReference type="Proteomes" id="UP001597441">
    <property type="component" value="Unassembled WGS sequence"/>
</dbReference>
<feature type="domain" description="Aminotransferase class I/classII large" evidence="3">
    <location>
        <begin position="159"/>
        <end position="338"/>
    </location>
</feature>
<keyword evidence="5" id="KW-1185">Reference proteome</keyword>
<reference evidence="5" key="1">
    <citation type="journal article" date="2019" name="Int. J. Syst. Evol. Microbiol.">
        <title>The Global Catalogue of Microorganisms (GCM) 10K type strain sequencing project: providing services to taxonomists for standard genome sequencing and annotation.</title>
        <authorList>
            <consortium name="The Broad Institute Genomics Platform"/>
            <consortium name="The Broad Institute Genome Sequencing Center for Infectious Disease"/>
            <person name="Wu L."/>
            <person name="Ma J."/>
        </authorList>
    </citation>
    <scope>NUCLEOTIDE SEQUENCE [LARGE SCALE GENOMIC DNA]</scope>
    <source>
        <strain evidence="5">KCTC 42903</strain>
    </source>
</reference>
<dbReference type="InterPro" id="IPR015424">
    <property type="entry name" value="PyrdxlP-dep_Trfase"/>
</dbReference>
<keyword evidence="4" id="KW-0032">Aminotransferase</keyword>
<dbReference type="InterPro" id="IPR015421">
    <property type="entry name" value="PyrdxlP-dep_Trfase_major"/>
</dbReference>
<accession>A0ABW5JSA6</accession>
<keyword evidence="2" id="KW-0808">Transferase</keyword>
<gene>
    <name evidence="4" type="ORF">ACFSQS_11025</name>
</gene>
<dbReference type="InterPro" id="IPR050087">
    <property type="entry name" value="AON_synthase_class-II"/>
</dbReference>
<evidence type="ECO:0000256" key="1">
    <source>
        <dbReference type="ARBA" id="ARBA00001933"/>
    </source>
</evidence>
<dbReference type="SUPFAM" id="SSF53383">
    <property type="entry name" value="PLP-dependent transferases"/>
    <property type="match status" value="1"/>
</dbReference>
<sequence>MIVESFPDRTVTINKKEYLYFGGTAYLGLPTNANFQNALIKSIAKWGSFYGSSRNSNIKLSVFNKAENLFAQQIGVEQTVIASSGTLAGKLVLEYLSKTESTFYHYPKTHPAILQNNSLPLFENAILHKNLVDNKTESIVITVDAVLALEVAPTTFDFLDAISNEKQITLVVDESHSLGVLGKQGEGIFKTIQNKSLKRKIMIASLGKALGLSGGVIASDESFINAIKNEVLFVSSSCANAAYLESYVLSQSLIKNQQRKLKDNLDFLFKDLELKDSFKFNRDYPVIYSIEESIYKKLLEKDIVITNFKYPNYKDGMNRIVITANHTKEDLTRLKEALVSL</sequence>
<dbReference type="Gene3D" id="3.40.640.10">
    <property type="entry name" value="Type I PLP-dependent aspartate aminotransferase-like (Major domain)"/>
    <property type="match status" value="1"/>
</dbReference>
<dbReference type="PANTHER" id="PTHR13693">
    <property type="entry name" value="CLASS II AMINOTRANSFERASE/8-AMINO-7-OXONONANOATE SYNTHASE"/>
    <property type="match status" value="1"/>
</dbReference>
<dbReference type="EMBL" id="JBHULK010000004">
    <property type="protein sequence ID" value="MFD2535634.1"/>
    <property type="molecule type" value="Genomic_DNA"/>
</dbReference>
<dbReference type="Gene3D" id="3.90.1150.10">
    <property type="entry name" value="Aspartate Aminotransferase, domain 1"/>
    <property type="match status" value="1"/>
</dbReference>
<proteinExistence type="predicted"/>
<dbReference type="RefSeq" id="WP_388018503.1">
    <property type="nucleotide sequence ID" value="NZ_JBHUDT010000004.1"/>
</dbReference>
<comment type="cofactor">
    <cofactor evidence="1">
        <name>pyridoxal 5'-phosphate</name>
        <dbReference type="ChEBI" id="CHEBI:597326"/>
    </cofactor>
</comment>
<name>A0ABW5JSA6_9FLAO</name>